<dbReference type="Proteomes" id="UP000198916">
    <property type="component" value="Unassembled WGS sequence"/>
</dbReference>
<dbReference type="AlphaFoldDB" id="A0A1H7NJR1"/>
<protein>
    <submittedName>
        <fullName evidence="1">Uncharacterized protein</fullName>
    </submittedName>
</protein>
<dbReference type="EMBL" id="FNZR01000004">
    <property type="protein sequence ID" value="SEL23624.1"/>
    <property type="molecule type" value="Genomic_DNA"/>
</dbReference>
<dbReference type="OrthoDB" id="837327at2"/>
<gene>
    <name evidence="1" type="ORF">SAMN05421740_1049</name>
</gene>
<organism evidence="1 2">
    <name type="scientific">Parapedobacter koreensis</name>
    <dbReference type="NCBI Taxonomy" id="332977"/>
    <lineage>
        <taxon>Bacteria</taxon>
        <taxon>Pseudomonadati</taxon>
        <taxon>Bacteroidota</taxon>
        <taxon>Sphingobacteriia</taxon>
        <taxon>Sphingobacteriales</taxon>
        <taxon>Sphingobacteriaceae</taxon>
        <taxon>Parapedobacter</taxon>
    </lineage>
</organism>
<reference evidence="2" key="1">
    <citation type="submission" date="2016-10" db="EMBL/GenBank/DDBJ databases">
        <authorList>
            <person name="Varghese N."/>
            <person name="Submissions S."/>
        </authorList>
    </citation>
    <scope>NUCLEOTIDE SEQUENCE [LARGE SCALE GENOMIC DNA]</scope>
    <source>
        <strain evidence="2">Jip14</strain>
    </source>
</reference>
<dbReference type="RefSeq" id="WP_090605477.1">
    <property type="nucleotide sequence ID" value="NZ_FNZR01000004.1"/>
</dbReference>
<proteinExistence type="predicted"/>
<evidence type="ECO:0000313" key="2">
    <source>
        <dbReference type="Proteomes" id="UP000198916"/>
    </source>
</evidence>
<dbReference type="STRING" id="332977.SAMN05421740_1049"/>
<accession>A0A1H7NJR1</accession>
<name>A0A1H7NJR1_9SPHI</name>
<sequence length="166" mass="20162">MPSNLLKIYNQLLELLYTSHRDNIQSIRKVFDRDFAVFPFHFRQYPIHPTPADDEDTMDRVFRHLTTVIVDQAIKKREFETARSIRIHWVRHHLEERRQDVIRVFTVLNENRVYVLDVSERYVVVLEPLRKFQAFFLLTAYHLEDSRYRSLMNKCKKRGEEGVVVW</sequence>
<evidence type="ECO:0000313" key="1">
    <source>
        <dbReference type="EMBL" id="SEL23624.1"/>
    </source>
</evidence>
<keyword evidence="2" id="KW-1185">Reference proteome</keyword>